<feature type="region of interest" description="Disordered" evidence="3">
    <location>
        <begin position="1"/>
        <end position="98"/>
    </location>
</feature>
<keyword evidence="5" id="KW-1185">Reference proteome</keyword>
<comment type="caution">
    <text evidence="4">The sequence shown here is derived from an EMBL/GenBank/DDBJ whole genome shotgun (WGS) entry which is preliminary data.</text>
</comment>
<dbReference type="Gene3D" id="3.40.50.1440">
    <property type="entry name" value="Tubulin/FtsZ, GTPase domain"/>
    <property type="match status" value="1"/>
</dbReference>
<gene>
    <name evidence="4" type="ORF">P7K49_037079</name>
</gene>
<feature type="compositionally biased region" description="Basic and acidic residues" evidence="3">
    <location>
        <begin position="7"/>
        <end position="17"/>
    </location>
</feature>
<dbReference type="InterPro" id="IPR036525">
    <property type="entry name" value="Tubulin/FtsZ_GTPase_sf"/>
</dbReference>
<evidence type="ECO:0000256" key="2">
    <source>
        <dbReference type="ARBA" id="ARBA00022490"/>
    </source>
</evidence>
<evidence type="ECO:0000256" key="3">
    <source>
        <dbReference type="SAM" id="MobiDB-lite"/>
    </source>
</evidence>
<evidence type="ECO:0000313" key="5">
    <source>
        <dbReference type="Proteomes" id="UP001266305"/>
    </source>
</evidence>
<reference evidence="4 5" key="1">
    <citation type="submission" date="2023-05" db="EMBL/GenBank/DDBJ databases">
        <title>B98-5 Cell Line De Novo Hybrid Assembly: An Optical Mapping Approach.</title>
        <authorList>
            <person name="Kananen K."/>
            <person name="Auerbach J.A."/>
            <person name="Kautto E."/>
            <person name="Blachly J.S."/>
        </authorList>
    </citation>
    <scope>NUCLEOTIDE SEQUENCE [LARGE SCALE GENOMIC DNA]</scope>
    <source>
        <strain evidence="4">B95-8</strain>
        <tissue evidence="4">Cell line</tissue>
    </source>
</reference>
<sequence length="181" mass="18550">MRTGTRGADDADGDARGGRCGRGRAGRTMRTGTRGAGPAGRAAFCGGASGLAARDDISRCGGRGRSYKNTRPRSPTLSSQPGPPAPVRSRPPDAPSMREIVHIQAGQCGNQIGAKVRLRAPACPGPQGGRREAPCPAARNSSHPRPCEPATKGCPPLRAGRPGRGAPALGLWPSNSPPLPR</sequence>
<evidence type="ECO:0000256" key="1">
    <source>
        <dbReference type="ARBA" id="ARBA00004496"/>
    </source>
</evidence>
<evidence type="ECO:0000313" key="4">
    <source>
        <dbReference type="EMBL" id="KAK2085779.1"/>
    </source>
</evidence>
<dbReference type="Proteomes" id="UP001266305">
    <property type="component" value="Unassembled WGS sequence"/>
</dbReference>
<accession>A0ABQ9TM49</accession>
<proteinExistence type="predicted"/>
<dbReference type="SUPFAM" id="SSF52490">
    <property type="entry name" value="Tubulin nucleotide-binding domain-like"/>
    <property type="match status" value="1"/>
</dbReference>
<organism evidence="4 5">
    <name type="scientific">Saguinus oedipus</name>
    <name type="common">Cotton-top tamarin</name>
    <name type="synonym">Oedipomidas oedipus</name>
    <dbReference type="NCBI Taxonomy" id="9490"/>
    <lineage>
        <taxon>Eukaryota</taxon>
        <taxon>Metazoa</taxon>
        <taxon>Chordata</taxon>
        <taxon>Craniata</taxon>
        <taxon>Vertebrata</taxon>
        <taxon>Euteleostomi</taxon>
        <taxon>Mammalia</taxon>
        <taxon>Eutheria</taxon>
        <taxon>Euarchontoglires</taxon>
        <taxon>Primates</taxon>
        <taxon>Haplorrhini</taxon>
        <taxon>Platyrrhini</taxon>
        <taxon>Cebidae</taxon>
        <taxon>Callitrichinae</taxon>
        <taxon>Saguinus</taxon>
    </lineage>
</organism>
<dbReference type="EMBL" id="JASSZA010000021">
    <property type="protein sequence ID" value="KAK2085779.1"/>
    <property type="molecule type" value="Genomic_DNA"/>
</dbReference>
<feature type="region of interest" description="Disordered" evidence="3">
    <location>
        <begin position="123"/>
        <end position="181"/>
    </location>
</feature>
<comment type="subcellular location">
    <subcellularLocation>
        <location evidence="1">Cytoplasm</location>
    </subcellularLocation>
</comment>
<name>A0ABQ9TM49_SAGOE</name>
<feature type="compositionally biased region" description="Low complexity" evidence="3">
    <location>
        <begin position="155"/>
        <end position="171"/>
    </location>
</feature>
<protein>
    <submittedName>
        <fullName evidence="4">Uncharacterized protein</fullName>
    </submittedName>
</protein>
<keyword evidence="2" id="KW-0963">Cytoplasm</keyword>